<proteinExistence type="inferred from homology"/>
<evidence type="ECO:0000256" key="6">
    <source>
        <dbReference type="ARBA" id="ARBA00023136"/>
    </source>
</evidence>
<keyword evidence="8 11" id="KW-0675">Receptor</keyword>
<dbReference type="Gene3D" id="1.20.1070.10">
    <property type="entry name" value="Rhodopsin 7-helix transmembrane proteins"/>
    <property type="match status" value="1"/>
</dbReference>
<dbReference type="PRINTS" id="PR01157">
    <property type="entry name" value="P2YPURNOCPTR"/>
</dbReference>
<dbReference type="SUPFAM" id="SSF81321">
    <property type="entry name" value="Family A G protein-coupled receptor-like"/>
    <property type="match status" value="1"/>
</dbReference>
<keyword evidence="4 13" id="KW-1133">Transmembrane helix</keyword>
<evidence type="ECO:0000256" key="10">
    <source>
        <dbReference type="ARBA" id="ARBA00023224"/>
    </source>
</evidence>
<evidence type="ECO:0000256" key="9">
    <source>
        <dbReference type="ARBA" id="ARBA00023180"/>
    </source>
</evidence>
<dbReference type="Pfam" id="PF00001">
    <property type="entry name" value="7tm_1"/>
    <property type="match status" value="1"/>
</dbReference>
<dbReference type="GO" id="GO:0004930">
    <property type="term" value="F:G protein-coupled receptor activity"/>
    <property type="evidence" value="ECO:0007669"/>
    <property type="project" value="UniProtKB-KW"/>
</dbReference>
<evidence type="ECO:0000256" key="13">
    <source>
        <dbReference type="SAM" id="Phobius"/>
    </source>
</evidence>
<keyword evidence="16" id="KW-1185">Reference proteome</keyword>
<dbReference type="Proteomes" id="UP001066276">
    <property type="component" value="Chromosome 7"/>
</dbReference>
<feature type="transmembrane region" description="Helical" evidence="13">
    <location>
        <begin position="272"/>
        <end position="294"/>
    </location>
</feature>
<feature type="transmembrane region" description="Helical" evidence="13">
    <location>
        <begin position="182"/>
        <end position="206"/>
    </location>
</feature>
<evidence type="ECO:0000259" key="14">
    <source>
        <dbReference type="PROSITE" id="PS50262"/>
    </source>
</evidence>
<evidence type="ECO:0000313" key="15">
    <source>
        <dbReference type="EMBL" id="KAJ1122481.1"/>
    </source>
</evidence>
<dbReference type="FunFam" id="1.20.1070.10:FF:000017">
    <property type="entry name" value="lysophosphatidic acid receptor 4"/>
    <property type="match status" value="1"/>
</dbReference>
<dbReference type="PANTHER" id="PTHR24234:SF6">
    <property type="entry name" value="LYSOPHOSPHATIDIC ACID RECEPTOR 5"/>
    <property type="match status" value="1"/>
</dbReference>
<dbReference type="AlphaFoldDB" id="A0AAV7P2C8"/>
<evidence type="ECO:0000256" key="12">
    <source>
        <dbReference type="SAM" id="MobiDB-lite"/>
    </source>
</evidence>
<dbReference type="PROSITE" id="PS50262">
    <property type="entry name" value="G_PROTEIN_RECEP_F1_2"/>
    <property type="match status" value="1"/>
</dbReference>
<feature type="transmembrane region" description="Helical" evidence="13">
    <location>
        <begin position="22"/>
        <end position="44"/>
    </location>
</feature>
<keyword evidence="6 13" id="KW-0472">Membrane</keyword>
<evidence type="ECO:0000256" key="2">
    <source>
        <dbReference type="ARBA" id="ARBA00022475"/>
    </source>
</evidence>
<evidence type="ECO:0000256" key="5">
    <source>
        <dbReference type="ARBA" id="ARBA00023040"/>
    </source>
</evidence>
<evidence type="ECO:0000256" key="4">
    <source>
        <dbReference type="ARBA" id="ARBA00022989"/>
    </source>
</evidence>
<gene>
    <name evidence="15" type="ORF">NDU88_000967</name>
</gene>
<keyword evidence="3 11" id="KW-0812">Transmembrane</keyword>
<comment type="subcellular location">
    <subcellularLocation>
        <location evidence="1">Cell membrane</location>
        <topology evidence="1">Multi-pass membrane protein</topology>
    </subcellularLocation>
</comment>
<evidence type="ECO:0000256" key="3">
    <source>
        <dbReference type="ARBA" id="ARBA00022692"/>
    </source>
</evidence>
<feature type="transmembrane region" description="Helical" evidence="13">
    <location>
        <begin position="227"/>
        <end position="252"/>
    </location>
</feature>
<comment type="similarity">
    <text evidence="11">Belongs to the G-protein coupled receptor 1 family.</text>
</comment>
<feature type="region of interest" description="Disordered" evidence="12">
    <location>
        <begin position="309"/>
        <end position="389"/>
    </location>
</feature>
<dbReference type="InterPro" id="IPR017452">
    <property type="entry name" value="GPCR_Rhodpsn_7TM"/>
</dbReference>
<feature type="domain" description="G-protein coupled receptors family 1 profile" evidence="14">
    <location>
        <begin position="35"/>
        <end position="291"/>
    </location>
</feature>
<evidence type="ECO:0000256" key="7">
    <source>
        <dbReference type="ARBA" id="ARBA00023157"/>
    </source>
</evidence>
<comment type="caution">
    <text evidence="15">The sequence shown here is derived from an EMBL/GenBank/DDBJ whole genome shotgun (WGS) entry which is preliminary data.</text>
</comment>
<dbReference type="GO" id="GO:0005886">
    <property type="term" value="C:plasma membrane"/>
    <property type="evidence" value="ECO:0007669"/>
    <property type="project" value="UniProtKB-SubCell"/>
</dbReference>
<evidence type="ECO:0000313" key="16">
    <source>
        <dbReference type="Proteomes" id="UP001066276"/>
    </source>
</evidence>
<evidence type="ECO:0000256" key="8">
    <source>
        <dbReference type="ARBA" id="ARBA00023170"/>
    </source>
</evidence>
<organism evidence="15 16">
    <name type="scientific">Pleurodeles waltl</name>
    <name type="common">Iberian ribbed newt</name>
    <dbReference type="NCBI Taxonomy" id="8319"/>
    <lineage>
        <taxon>Eukaryota</taxon>
        <taxon>Metazoa</taxon>
        <taxon>Chordata</taxon>
        <taxon>Craniata</taxon>
        <taxon>Vertebrata</taxon>
        <taxon>Euteleostomi</taxon>
        <taxon>Amphibia</taxon>
        <taxon>Batrachia</taxon>
        <taxon>Caudata</taxon>
        <taxon>Salamandroidea</taxon>
        <taxon>Salamandridae</taxon>
        <taxon>Pleurodelinae</taxon>
        <taxon>Pleurodeles</taxon>
    </lineage>
</organism>
<feature type="transmembrane region" description="Helical" evidence="13">
    <location>
        <begin position="56"/>
        <end position="76"/>
    </location>
</feature>
<dbReference type="EMBL" id="JANPWB010000011">
    <property type="protein sequence ID" value="KAJ1122481.1"/>
    <property type="molecule type" value="Genomic_DNA"/>
</dbReference>
<dbReference type="CDD" id="cd15154">
    <property type="entry name" value="7tmA_LPAR5"/>
    <property type="match status" value="1"/>
</dbReference>
<dbReference type="PANTHER" id="PTHR24234">
    <property type="entry name" value="LYSOPHOSPHATIDIC ACID RECEPTOR 5/SPHINGOSYLPHOSPHORYLCHOLINE RECEPTOR"/>
    <property type="match status" value="1"/>
</dbReference>
<feature type="compositionally biased region" description="Low complexity" evidence="12">
    <location>
        <begin position="323"/>
        <end position="335"/>
    </location>
</feature>
<keyword evidence="5 11" id="KW-0297">G-protein coupled receptor</keyword>
<reference evidence="15" key="1">
    <citation type="journal article" date="2022" name="bioRxiv">
        <title>Sequencing and chromosome-scale assembly of the giantPleurodeles waltlgenome.</title>
        <authorList>
            <person name="Brown T."/>
            <person name="Elewa A."/>
            <person name="Iarovenko S."/>
            <person name="Subramanian E."/>
            <person name="Araus A.J."/>
            <person name="Petzold A."/>
            <person name="Susuki M."/>
            <person name="Suzuki K.-i.T."/>
            <person name="Hayashi T."/>
            <person name="Toyoda A."/>
            <person name="Oliveira C."/>
            <person name="Osipova E."/>
            <person name="Leigh N.D."/>
            <person name="Simon A."/>
            <person name="Yun M.H."/>
        </authorList>
    </citation>
    <scope>NUCLEOTIDE SEQUENCE</scope>
    <source>
        <strain evidence="15">20211129_DDA</strain>
        <tissue evidence="15">Liver</tissue>
    </source>
</reference>
<dbReference type="InterPro" id="IPR000276">
    <property type="entry name" value="GPCR_Rhodpsn"/>
</dbReference>
<sequence length="389" mass="43968">MENTSSNLSVCENYRFNHKLHLVGYSVIFSFGLFLNLLALYIFLRYLRLKSVVSIYMFNLAISDLLFTLSLPLRLYYYSQHHWPFGTLLCQLSGSLFQINMYGSCLFLMCINVDRYVAIVHPLRWRHLRRPKVARLVCIAVWILILMGSIPAARIHLSNDCRYANGSISRCFEGFSTWEKNVLPLIVLAEILGFLLPLVTVAYGSGRIFHELCRAGGTQSVRRQKTVRLLIVNLAIFVICFVPYNTTLAIYGMMKANVVKVEEDTRSSVRQVLVVTVLLASLNCTLDPLIYYFSTEGFRNTFKKLRMGQGWDSEGGTDRTLVRRSGTTRSNSSNGEARYSTIEKGSPAIKKDPPSFKKGSLSPEKAQPAQPICPPVRPLRGIPIQDSAI</sequence>
<keyword evidence="10 11" id="KW-0807">Transducer</keyword>
<dbReference type="PRINTS" id="PR00237">
    <property type="entry name" value="GPCRRHODOPSN"/>
</dbReference>
<protein>
    <recommendedName>
        <fullName evidence="14">G-protein coupled receptors family 1 profile domain-containing protein</fullName>
    </recommendedName>
</protein>
<name>A0AAV7P2C8_PLEWA</name>
<evidence type="ECO:0000256" key="1">
    <source>
        <dbReference type="ARBA" id="ARBA00004651"/>
    </source>
</evidence>
<keyword evidence="9" id="KW-0325">Glycoprotein</keyword>
<keyword evidence="7" id="KW-1015">Disulfide bond</keyword>
<accession>A0AAV7P2C8</accession>
<keyword evidence="2" id="KW-1003">Cell membrane</keyword>
<evidence type="ECO:0000256" key="11">
    <source>
        <dbReference type="RuleBase" id="RU000688"/>
    </source>
</evidence>
<dbReference type="PROSITE" id="PS00237">
    <property type="entry name" value="G_PROTEIN_RECEP_F1_1"/>
    <property type="match status" value="1"/>
</dbReference>
<feature type="transmembrane region" description="Helical" evidence="13">
    <location>
        <begin position="133"/>
        <end position="153"/>
    </location>
</feature>
<dbReference type="GO" id="GO:0048266">
    <property type="term" value="P:behavioral response to pain"/>
    <property type="evidence" value="ECO:0007669"/>
    <property type="project" value="TreeGrafter"/>
</dbReference>
<feature type="transmembrane region" description="Helical" evidence="13">
    <location>
        <begin position="96"/>
        <end position="113"/>
    </location>
</feature>